<feature type="domain" description="F-box" evidence="2">
    <location>
        <begin position="84"/>
        <end position="132"/>
    </location>
</feature>
<dbReference type="CDD" id="cd22160">
    <property type="entry name" value="F-box_AtFBL13-like"/>
    <property type="match status" value="1"/>
</dbReference>
<dbReference type="InterPro" id="IPR001810">
    <property type="entry name" value="F-box_dom"/>
</dbReference>
<dbReference type="InterPro" id="IPR053781">
    <property type="entry name" value="F-box_AtFBL13-like"/>
</dbReference>
<reference evidence="3 4" key="1">
    <citation type="journal article" date="2019" name="Genome Biol. Evol.">
        <title>Insights into the evolution of the New World diploid cottons (Gossypium, subgenus Houzingenia) based on genome sequencing.</title>
        <authorList>
            <person name="Grover C.E."/>
            <person name="Arick M.A. 2nd"/>
            <person name="Thrash A."/>
            <person name="Conover J.L."/>
            <person name="Sanders W.S."/>
            <person name="Peterson D.G."/>
            <person name="Frelichowski J.E."/>
            <person name="Scheffler J.A."/>
            <person name="Scheffler B.E."/>
            <person name="Wendel J.F."/>
        </authorList>
    </citation>
    <scope>NUCLEOTIDE SEQUENCE [LARGE SCALE GENOMIC DNA]</scope>
    <source>
        <strain evidence="3">6</strain>
        <tissue evidence="3">Leaf</tissue>
    </source>
</reference>
<dbReference type="Pfam" id="PF00646">
    <property type="entry name" value="F-box"/>
    <property type="match status" value="1"/>
</dbReference>
<comment type="caution">
    <text evidence="3">The sequence shown here is derived from an EMBL/GenBank/DDBJ whole genome shotgun (WGS) entry which is preliminary data.</text>
</comment>
<feature type="region of interest" description="Disordered" evidence="1">
    <location>
        <begin position="48"/>
        <end position="74"/>
    </location>
</feature>
<dbReference type="Gene3D" id="3.80.10.10">
    <property type="entry name" value="Ribonuclease Inhibitor"/>
    <property type="match status" value="1"/>
</dbReference>
<feature type="compositionally biased region" description="Basic residues" evidence="1">
    <location>
        <begin position="48"/>
        <end position="59"/>
    </location>
</feature>
<dbReference type="PROSITE" id="PS50181">
    <property type="entry name" value="FBOX"/>
    <property type="match status" value="1"/>
</dbReference>
<evidence type="ECO:0000256" key="1">
    <source>
        <dbReference type="SAM" id="MobiDB-lite"/>
    </source>
</evidence>
<sequence length="592" mass="67765">MEDPKSLVSSEKSTGSSSSVLGTIQGLPYRTNQITDSFNSVLAMIQGHHNHHHDHHRSNRTNPSSPQFPSKQPKYWPIFGPPDEDLISSLPDSLLQEILCFLPIEDAIKTSFLSRRWRSLWTQMPTLSFTRECFASKHAKRAAFVNETLARFIGPKIKNFLINFKFDEFMDASLDEWVLFATSHHVEKLSLLLDGGFLYAPFAECKPYSLPQFLYVNFSLNVLILRQCVVSPTSQVSWPSLKVLSINYSRLDTEAIEYVLSGTPNLQKLKLHNCGGVNRISSMSLEALVVDAIYEPHEKNELVTQISCPNLQSLSLSGYMYRRTFRLMHASSLSKANLSFVMTIDKKDKYDCKKHRSILRDLLEKLCHVEELTVGTWCLQAGSLELKVQRDPQKGFEHWGFTIRSYFVDVLSIWEIKGISSPLSKRHCLVLETEICEWDIPGIVNLLHSSPYLKKLVINLNYCDNSKFEFDQTFFDSYEFDGVEFLASANWIFKCFLQSLEDIELTGFQSSSWGSEFLVRFMRFLLNNTKVLKKVTIYEQGGTLLESWQFSGPNMNPELESAKRNQILLILSSGFLLNANIPDLNSFKDFLL</sequence>
<evidence type="ECO:0000259" key="2">
    <source>
        <dbReference type="PROSITE" id="PS50181"/>
    </source>
</evidence>
<dbReference type="SMART" id="SM00256">
    <property type="entry name" value="FBOX"/>
    <property type="match status" value="1"/>
</dbReference>
<feature type="region of interest" description="Disordered" evidence="1">
    <location>
        <begin position="1"/>
        <end position="22"/>
    </location>
</feature>
<evidence type="ECO:0000313" key="4">
    <source>
        <dbReference type="Proteomes" id="UP000593575"/>
    </source>
</evidence>
<dbReference type="PANTHER" id="PTHR31900">
    <property type="entry name" value="F-BOX/RNI SUPERFAMILY PROTEIN-RELATED"/>
    <property type="match status" value="1"/>
</dbReference>
<dbReference type="InterPro" id="IPR036047">
    <property type="entry name" value="F-box-like_dom_sf"/>
</dbReference>
<dbReference type="InterPro" id="IPR050232">
    <property type="entry name" value="FBL13/AtMIF1-like"/>
</dbReference>
<proteinExistence type="predicted"/>
<dbReference type="InterPro" id="IPR006566">
    <property type="entry name" value="FBD"/>
</dbReference>
<keyword evidence="4" id="KW-1185">Reference proteome</keyword>
<feature type="compositionally biased region" description="Low complexity" evidence="1">
    <location>
        <begin position="63"/>
        <end position="74"/>
    </location>
</feature>
<dbReference type="SUPFAM" id="SSF81383">
    <property type="entry name" value="F-box domain"/>
    <property type="match status" value="1"/>
</dbReference>
<gene>
    <name evidence="3" type="ORF">Goarm_008916</name>
</gene>
<dbReference type="EMBL" id="JABFAE010000009">
    <property type="protein sequence ID" value="MBA0836721.1"/>
    <property type="molecule type" value="Genomic_DNA"/>
</dbReference>
<dbReference type="Pfam" id="PF23622">
    <property type="entry name" value="LRR_At1g61320_AtMIF1"/>
    <property type="match status" value="1"/>
</dbReference>
<accession>A0A7J9JRD6</accession>
<organism evidence="3 4">
    <name type="scientific">Gossypium armourianum</name>
    <dbReference type="NCBI Taxonomy" id="34283"/>
    <lineage>
        <taxon>Eukaryota</taxon>
        <taxon>Viridiplantae</taxon>
        <taxon>Streptophyta</taxon>
        <taxon>Embryophyta</taxon>
        <taxon>Tracheophyta</taxon>
        <taxon>Spermatophyta</taxon>
        <taxon>Magnoliopsida</taxon>
        <taxon>eudicotyledons</taxon>
        <taxon>Gunneridae</taxon>
        <taxon>Pentapetalae</taxon>
        <taxon>rosids</taxon>
        <taxon>malvids</taxon>
        <taxon>Malvales</taxon>
        <taxon>Malvaceae</taxon>
        <taxon>Malvoideae</taxon>
        <taxon>Gossypium</taxon>
    </lineage>
</organism>
<name>A0A7J9JRD6_9ROSI</name>
<protein>
    <recommendedName>
        <fullName evidence="2">F-box domain-containing protein</fullName>
    </recommendedName>
</protein>
<dbReference type="Gene3D" id="1.20.1280.50">
    <property type="match status" value="1"/>
</dbReference>
<dbReference type="InterPro" id="IPR055357">
    <property type="entry name" value="LRR_At1g61320_AtMIF1"/>
</dbReference>
<dbReference type="Pfam" id="PF08387">
    <property type="entry name" value="FBD"/>
    <property type="match status" value="1"/>
</dbReference>
<dbReference type="SUPFAM" id="SSF52047">
    <property type="entry name" value="RNI-like"/>
    <property type="match status" value="1"/>
</dbReference>
<dbReference type="AlphaFoldDB" id="A0A7J9JRD6"/>
<dbReference type="PANTHER" id="PTHR31900:SF32">
    <property type="entry name" value="F-BOX_RNI_FBD-LIKE DOMAIN PROTEIN"/>
    <property type="match status" value="1"/>
</dbReference>
<dbReference type="Proteomes" id="UP000593575">
    <property type="component" value="Unassembled WGS sequence"/>
</dbReference>
<dbReference type="InterPro" id="IPR032675">
    <property type="entry name" value="LRR_dom_sf"/>
</dbReference>
<evidence type="ECO:0000313" key="3">
    <source>
        <dbReference type="EMBL" id="MBA0836721.1"/>
    </source>
</evidence>